<dbReference type="OrthoDB" id="6078536at2"/>
<reference evidence="3 4" key="1">
    <citation type="submission" date="2019-03" db="EMBL/GenBank/DDBJ databases">
        <title>Alkanindiges illinoisensis: a potential pathogenic isolated from ascites of a gastric cancer patient with abdominal metastasis.</title>
        <authorList>
            <person name="Hu X."/>
            <person name="Yang B."/>
            <person name="Yan X."/>
            <person name="Lin L."/>
            <person name="Zhao H."/>
            <person name="Zhou F."/>
            <person name="Su B."/>
            <person name="Chen J."/>
            <person name="Rui Y."/>
            <person name="Wang Q."/>
            <person name="Zheng L."/>
        </authorList>
    </citation>
    <scope>NUCLEOTIDE SEQUENCE [LARGE SCALE GENOMIC DNA]</scope>
    <source>
        <strain evidence="3 4">NFYY 23406</strain>
    </source>
</reference>
<gene>
    <name evidence="3" type="ORF">E2B99_06480</name>
</gene>
<dbReference type="Proteomes" id="UP000297834">
    <property type="component" value="Unassembled WGS sequence"/>
</dbReference>
<accession>A0A4Y7XD52</accession>
<dbReference type="EMBL" id="SNTY01000020">
    <property type="protein sequence ID" value="TEU27858.1"/>
    <property type="molecule type" value="Genomic_DNA"/>
</dbReference>
<keyword evidence="1" id="KW-0732">Signal</keyword>
<feature type="chain" id="PRO_5021241280" evidence="1">
    <location>
        <begin position="22"/>
        <end position="329"/>
    </location>
</feature>
<dbReference type="AlphaFoldDB" id="A0A4Y7XD52"/>
<dbReference type="Pfam" id="PF19657">
    <property type="entry name" value="DUF6160"/>
    <property type="match status" value="1"/>
</dbReference>
<evidence type="ECO:0000313" key="3">
    <source>
        <dbReference type="EMBL" id="TEU27858.1"/>
    </source>
</evidence>
<protein>
    <submittedName>
        <fullName evidence="3">Pilus assembly protein FilA</fullName>
    </submittedName>
</protein>
<evidence type="ECO:0000259" key="2">
    <source>
        <dbReference type="Pfam" id="PF19657"/>
    </source>
</evidence>
<evidence type="ECO:0000256" key="1">
    <source>
        <dbReference type="SAM" id="SignalP"/>
    </source>
</evidence>
<sequence>MKLFTKLALVSAVAISGQAMAMESMDDSALSSATGQDGISLGIALDHLTIENLYIHDNDGLSDAKETNFGYVAAGTNPVTPEVLGTSLGGTKKAGAITITGNGIAGDRNETNAIDIQANAAGGLAKFGTTNVLAKLDIDSDAGTGTSGAFLNIGAKVSGLDIAIGKIGVAKSNTAQASGAQRGIVAGSNNTIISGLTLKTGLTTANIQLGATPQGAMILLNGKMQGGLEISDLGIVDNAGGGTIQLGKISIADHGGSDLTTNAKVSVVPGALKIEAMSNATDMYIKSIKLGESSTLPAGYVKSIGDVEISNMNVSHSGIAGAVILVSGH</sequence>
<dbReference type="InterPro" id="IPR046158">
    <property type="entry name" value="DUF6160"/>
</dbReference>
<organism evidence="3 4">
    <name type="scientific">Alkanindiges illinoisensis</name>
    <dbReference type="NCBI Taxonomy" id="197183"/>
    <lineage>
        <taxon>Bacteria</taxon>
        <taxon>Pseudomonadati</taxon>
        <taxon>Pseudomonadota</taxon>
        <taxon>Gammaproteobacteria</taxon>
        <taxon>Moraxellales</taxon>
        <taxon>Moraxellaceae</taxon>
        <taxon>Alkanindiges</taxon>
    </lineage>
</organism>
<evidence type="ECO:0000313" key="4">
    <source>
        <dbReference type="Proteomes" id="UP000297834"/>
    </source>
</evidence>
<name>A0A4Y7XD52_9GAMM</name>
<dbReference type="RefSeq" id="WP_134244131.1">
    <property type="nucleotide sequence ID" value="NZ_SNTY01000020.1"/>
</dbReference>
<comment type="caution">
    <text evidence="3">The sequence shown here is derived from an EMBL/GenBank/DDBJ whole genome shotgun (WGS) entry which is preliminary data.</text>
</comment>
<proteinExistence type="predicted"/>
<feature type="signal peptide" evidence="1">
    <location>
        <begin position="1"/>
        <end position="21"/>
    </location>
</feature>
<feature type="domain" description="DUF6160" evidence="2">
    <location>
        <begin position="1"/>
        <end position="69"/>
    </location>
</feature>
<keyword evidence="4" id="KW-1185">Reference proteome</keyword>